<dbReference type="Pfam" id="PF22491">
    <property type="entry name" value="DUF6988"/>
    <property type="match status" value="1"/>
</dbReference>
<dbReference type="Proteomes" id="UP000052052">
    <property type="component" value="Unassembled WGS sequence"/>
</dbReference>
<proteinExistence type="predicted"/>
<sequence length="205" mass="22775">MDVDRAHELFDVLEQVIDHPFYDDSERLGLSVVLADASLDFAFSVRLLCVSGQLLGASTCLRSQFEALTRSVWAFHCATDNQVARLNQTDLSMETQQGAKNIPQASEMLSELEKRPNLFGVTAALREFRDCAWQPLNSFVHAGIHAIHRIRFGSPPKLMEQTFRISNGFCYLAYNHLGTLTGVPGIQKEIMAASVCFSSVLPDPV</sequence>
<keyword evidence="2" id="KW-1185">Reference proteome</keyword>
<dbReference type="STRING" id="344882.ABB29_05690"/>
<organism evidence="1 2">
    <name type="scientific">Pseudoxanthomonas dokdonensis</name>
    <dbReference type="NCBI Taxonomy" id="344882"/>
    <lineage>
        <taxon>Bacteria</taxon>
        <taxon>Pseudomonadati</taxon>
        <taxon>Pseudomonadota</taxon>
        <taxon>Gammaproteobacteria</taxon>
        <taxon>Lysobacterales</taxon>
        <taxon>Lysobacteraceae</taxon>
        <taxon>Pseudoxanthomonas</taxon>
    </lineage>
</organism>
<accession>A0A0R0CY28</accession>
<dbReference type="EMBL" id="LDJL01000005">
    <property type="protein sequence ID" value="KRG70692.1"/>
    <property type="molecule type" value="Genomic_DNA"/>
</dbReference>
<dbReference type="OrthoDB" id="6058394at2"/>
<protein>
    <submittedName>
        <fullName evidence="1">Uncharacterized protein</fullName>
    </submittedName>
</protein>
<evidence type="ECO:0000313" key="2">
    <source>
        <dbReference type="Proteomes" id="UP000052052"/>
    </source>
</evidence>
<evidence type="ECO:0000313" key="1">
    <source>
        <dbReference type="EMBL" id="KRG70692.1"/>
    </source>
</evidence>
<dbReference type="InterPro" id="IPR054257">
    <property type="entry name" value="DUF6988"/>
</dbReference>
<dbReference type="AlphaFoldDB" id="A0A0R0CY28"/>
<dbReference type="PATRIC" id="fig|344882.3.peg.2474"/>
<comment type="caution">
    <text evidence="1">The sequence shown here is derived from an EMBL/GenBank/DDBJ whole genome shotgun (WGS) entry which is preliminary data.</text>
</comment>
<gene>
    <name evidence="1" type="ORF">ABB29_05690</name>
</gene>
<reference evidence="1 2" key="1">
    <citation type="submission" date="2015-05" db="EMBL/GenBank/DDBJ databases">
        <title>Genome sequencing and analysis of members of genus Stenotrophomonas.</title>
        <authorList>
            <person name="Patil P.P."/>
            <person name="Midha S."/>
            <person name="Patil P.B."/>
        </authorList>
    </citation>
    <scope>NUCLEOTIDE SEQUENCE [LARGE SCALE GENOMIC DNA]</scope>
    <source>
        <strain evidence="1 2">DSM 21858</strain>
    </source>
</reference>
<name>A0A0R0CY28_9GAMM</name>